<dbReference type="RefSeq" id="WP_317978764.1">
    <property type="nucleotide sequence ID" value="NZ_BTCL01000002.1"/>
</dbReference>
<gene>
    <name evidence="3" type="primary">mocA</name>
    <name evidence="3" type="ORF">PghCCS26_06120</name>
</gene>
<keyword evidence="4" id="KW-1185">Reference proteome</keyword>
<keyword evidence="1" id="KW-0560">Oxidoreductase</keyword>
<dbReference type="SUPFAM" id="SSF51430">
    <property type="entry name" value="NAD(P)-linked oxidoreductase"/>
    <property type="match status" value="1"/>
</dbReference>
<dbReference type="EMBL" id="BTCL01000002">
    <property type="protein sequence ID" value="GMK43485.1"/>
    <property type="molecule type" value="Genomic_DNA"/>
</dbReference>
<dbReference type="InterPro" id="IPR020471">
    <property type="entry name" value="AKR"/>
</dbReference>
<dbReference type="InterPro" id="IPR050523">
    <property type="entry name" value="AKR_Detox_Biosynth"/>
</dbReference>
<protein>
    <submittedName>
        <fullName evidence="3">Aldo/keto reductase</fullName>
    </submittedName>
</protein>
<dbReference type="PANTHER" id="PTHR43364">
    <property type="entry name" value="NADH-SPECIFIC METHYLGLYOXAL REDUCTASE-RELATED"/>
    <property type="match status" value="1"/>
</dbReference>
<evidence type="ECO:0000259" key="2">
    <source>
        <dbReference type="Pfam" id="PF00248"/>
    </source>
</evidence>
<dbReference type="Pfam" id="PF00248">
    <property type="entry name" value="Aldo_ket_red"/>
    <property type="match status" value="1"/>
</dbReference>
<name>A0ABQ6NH53_9BACL</name>
<dbReference type="InterPro" id="IPR036812">
    <property type="entry name" value="NAD(P)_OxRdtase_dom_sf"/>
</dbReference>
<proteinExistence type="predicted"/>
<sequence>MLYNRLGGSGLKVSALGLGTNSFGSRADEAASARILHAAIDRGINFIDTANIYSATASEAIIGAALAGRRHEVVLATKAGLVRGEGPNAKGSSRYHLMLELEDSLKRLKTDYVDLYQIHTFDPDTPLEETLRALEDMIRSGKVRYIGASNYAAWELMKALGLSDRLGLNRFVSTQTSYSLADRTPERELVPLCLDQGVGIIPYFPLAGGILTGKYRAGEEAPEGSRAATNPGFTRFFGESNLALGSQVSELAGKLGCSASVLSLAWLMKQPAVSTVIVGATSMEQLEHNLGSVELPLDAAALDELDTLSRSFRHGEPFALYRLP</sequence>
<dbReference type="PRINTS" id="PR00069">
    <property type="entry name" value="ALDKETRDTASE"/>
</dbReference>
<dbReference type="InterPro" id="IPR023210">
    <property type="entry name" value="NADP_OxRdtase_dom"/>
</dbReference>
<reference evidence="3 4" key="1">
    <citation type="submission" date="2023-05" db="EMBL/GenBank/DDBJ databases">
        <title>Draft genome of Paenibacillus sp. CCS26.</title>
        <authorList>
            <person name="Akita H."/>
            <person name="Shinto Y."/>
            <person name="Kimura Z."/>
        </authorList>
    </citation>
    <scope>NUCLEOTIDE SEQUENCE [LARGE SCALE GENOMIC DNA]</scope>
    <source>
        <strain evidence="3 4">CCS26</strain>
    </source>
</reference>
<evidence type="ECO:0000313" key="3">
    <source>
        <dbReference type="EMBL" id="GMK43485.1"/>
    </source>
</evidence>
<comment type="caution">
    <text evidence="3">The sequence shown here is derived from an EMBL/GenBank/DDBJ whole genome shotgun (WGS) entry which is preliminary data.</text>
</comment>
<organism evidence="3 4">
    <name type="scientific">Paenibacillus glycanilyticus</name>
    <dbReference type="NCBI Taxonomy" id="126569"/>
    <lineage>
        <taxon>Bacteria</taxon>
        <taxon>Bacillati</taxon>
        <taxon>Bacillota</taxon>
        <taxon>Bacilli</taxon>
        <taxon>Bacillales</taxon>
        <taxon>Paenibacillaceae</taxon>
        <taxon>Paenibacillus</taxon>
    </lineage>
</organism>
<evidence type="ECO:0000313" key="4">
    <source>
        <dbReference type="Proteomes" id="UP001285921"/>
    </source>
</evidence>
<evidence type="ECO:0000256" key="1">
    <source>
        <dbReference type="ARBA" id="ARBA00023002"/>
    </source>
</evidence>
<accession>A0ABQ6NH53</accession>
<dbReference type="PANTHER" id="PTHR43364:SF4">
    <property type="entry name" value="NAD(P)-LINKED OXIDOREDUCTASE SUPERFAMILY PROTEIN"/>
    <property type="match status" value="1"/>
</dbReference>
<dbReference type="Proteomes" id="UP001285921">
    <property type="component" value="Unassembled WGS sequence"/>
</dbReference>
<feature type="domain" description="NADP-dependent oxidoreductase" evidence="2">
    <location>
        <begin position="16"/>
        <end position="308"/>
    </location>
</feature>
<dbReference type="Gene3D" id="3.20.20.100">
    <property type="entry name" value="NADP-dependent oxidoreductase domain"/>
    <property type="match status" value="1"/>
</dbReference>